<dbReference type="EMBL" id="JBHSRI010000025">
    <property type="protein sequence ID" value="MFC6040519.1"/>
    <property type="molecule type" value="Genomic_DNA"/>
</dbReference>
<dbReference type="Proteomes" id="UP001596170">
    <property type="component" value="Unassembled WGS sequence"/>
</dbReference>
<sequence length="62" mass="7706">MQHSDKEKDKKVSEYKRALQKVPRYRFLLENNHLFFKKEDYFQNIKKIQPFLHLGEAVFFMK</sequence>
<organism evidence="1 2">
    <name type="scientific">Paenisporosarcina macmurdoensis</name>
    <dbReference type="NCBI Taxonomy" id="212659"/>
    <lineage>
        <taxon>Bacteria</taxon>
        <taxon>Bacillati</taxon>
        <taxon>Bacillota</taxon>
        <taxon>Bacilli</taxon>
        <taxon>Bacillales</taxon>
        <taxon>Caryophanaceae</taxon>
        <taxon>Paenisporosarcina</taxon>
    </lineage>
</organism>
<name>A0ABW1LA08_9BACL</name>
<proteinExistence type="predicted"/>
<reference evidence="2" key="1">
    <citation type="journal article" date="2019" name="Int. J. Syst. Evol. Microbiol.">
        <title>The Global Catalogue of Microorganisms (GCM) 10K type strain sequencing project: providing services to taxonomists for standard genome sequencing and annotation.</title>
        <authorList>
            <consortium name="The Broad Institute Genomics Platform"/>
            <consortium name="The Broad Institute Genome Sequencing Center for Infectious Disease"/>
            <person name="Wu L."/>
            <person name="Ma J."/>
        </authorList>
    </citation>
    <scope>NUCLEOTIDE SEQUENCE [LARGE SCALE GENOMIC DNA]</scope>
    <source>
        <strain evidence="2">CCUG 54527</strain>
    </source>
</reference>
<evidence type="ECO:0000313" key="2">
    <source>
        <dbReference type="Proteomes" id="UP001596170"/>
    </source>
</evidence>
<evidence type="ECO:0000313" key="1">
    <source>
        <dbReference type="EMBL" id="MFC6040519.1"/>
    </source>
</evidence>
<dbReference type="RefSeq" id="WP_377735019.1">
    <property type="nucleotide sequence ID" value="NZ_JBHSRI010000025.1"/>
</dbReference>
<accession>A0ABW1LA08</accession>
<gene>
    <name evidence="1" type="ORF">ACFPYN_13910</name>
</gene>
<keyword evidence="2" id="KW-1185">Reference proteome</keyword>
<comment type="caution">
    <text evidence="1">The sequence shown here is derived from an EMBL/GenBank/DDBJ whole genome shotgun (WGS) entry which is preliminary data.</text>
</comment>
<protein>
    <submittedName>
        <fullName evidence="1">Uncharacterized protein</fullName>
    </submittedName>
</protein>